<proteinExistence type="predicted"/>
<evidence type="ECO:0000256" key="7">
    <source>
        <dbReference type="ARBA" id="ARBA00022839"/>
    </source>
</evidence>
<dbReference type="PANTHER" id="PTHR47526:SF3">
    <property type="entry name" value="PHD-TYPE DOMAIN-CONTAINING PROTEIN"/>
    <property type="match status" value="1"/>
</dbReference>
<evidence type="ECO:0000256" key="1">
    <source>
        <dbReference type="ARBA" id="ARBA00022722"/>
    </source>
</evidence>
<dbReference type="Gene3D" id="3.90.320.10">
    <property type="match status" value="1"/>
</dbReference>
<keyword evidence="3" id="KW-0255">Endonuclease</keyword>
<evidence type="ECO:0000256" key="6">
    <source>
        <dbReference type="ARBA" id="ARBA00022833"/>
    </source>
</evidence>
<dbReference type="InterPro" id="IPR011335">
    <property type="entry name" value="Restrct_endonuc-II-like"/>
</dbReference>
<name>A0ABQ9EIE2_TEGGR</name>
<dbReference type="InterPro" id="IPR013083">
    <property type="entry name" value="Znf_RING/FYVE/PHD"/>
</dbReference>
<organism evidence="11 12">
    <name type="scientific">Tegillarca granosa</name>
    <name type="common">Malaysian cockle</name>
    <name type="synonym">Anadara granosa</name>
    <dbReference type="NCBI Taxonomy" id="220873"/>
    <lineage>
        <taxon>Eukaryota</taxon>
        <taxon>Metazoa</taxon>
        <taxon>Spiralia</taxon>
        <taxon>Lophotrochozoa</taxon>
        <taxon>Mollusca</taxon>
        <taxon>Bivalvia</taxon>
        <taxon>Autobranchia</taxon>
        <taxon>Pteriomorphia</taxon>
        <taxon>Arcoida</taxon>
        <taxon>Arcoidea</taxon>
        <taxon>Arcidae</taxon>
        <taxon>Tegillarca</taxon>
    </lineage>
</organism>
<dbReference type="Gene3D" id="3.30.40.10">
    <property type="entry name" value="Zinc/RING finger domain, C3HC4 (zinc finger)"/>
    <property type="match status" value="1"/>
</dbReference>
<sequence length="591" mass="67684">MDLLTLESLILPDPLKLCDGWVDETDGISVWPPVFLSDIANFLMANSDKSTTTKYLNEYKVGKAYEYFSSRWIKEVFYHKISKESMHCFLRAKCTPSQRVNEEDHTVWTCVDKDTGVIRSAYCSCTAGLGQTCNHVAGLLFRLEAANKLGLSTCTSLPCTWDIPCSRSINIEPKLVSEIIIKKSRHGKDHSRPLTSQEREKYRPLKTHADGKKLISRLINVLPNSVLRKGVEISIESEAIAEKKSLVCEESTSLIENLQMCNMPYKTASDLAENQPILNEDDISYVNKFTIGQSQNVNWHNLRHGRLTASKFYNIFTRVNTHLENPNSDMTSLLSTVMGYSPPNPNLKALKFGRESEPIAKSLYKREYVKSHSETCFSECGIFLDANNSYLAASPDMLVSCSCCGNGLLEVKTIMAPKCDTCFAFCYCNLPSFLYNCNNSLNIKKNHSYFCQMQGQMAITHRNWCDLFVYSVNGSYKERVYFDKDYYDKIFVNLKYFFKTFVAPEIFSKSLQKSQSESKSAEPMDVEANTYFCILCNCQIQEQENIKSFWERSICCDMCDRWYHFKCVNMTKATLYQIKDWICQTCNQSLQ</sequence>
<dbReference type="InterPro" id="IPR011604">
    <property type="entry name" value="PDDEXK-like_dom_sf"/>
</dbReference>
<keyword evidence="2" id="KW-0479">Metal-binding</keyword>
<dbReference type="Pfam" id="PF01771">
    <property type="entry name" value="Viral_alk_exo"/>
    <property type="match status" value="1"/>
</dbReference>
<dbReference type="EMBL" id="JARBDR010000890">
    <property type="protein sequence ID" value="KAJ8305062.1"/>
    <property type="molecule type" value="Genomic_DNA"/>
</dbReference>
<accession>A0ABQ9EIE2</accession>
<feature type="domain" description="SWIM-type" evidence="10">
    <location>
        <begin position="105"/>
        <end position="144"/>
    </location>
</feature>
<dbReference type="SUPFAM" id="SSF57903">
    <property type="entry name" value="FYVE/PHD zinc finger"/>
    <property type="match status" value="1"/>
</dbReference>
<dbReference type="InterPro" id="IPR019787">
    <property type="entry name" value="Znf_PHD-finger"/>
</dbReference>
<keyword evidence="5" id="KW-0378">Hydrolase</keyword>
<protein>
    <recommendedName>
        <fullName evidence="13">SWIM-type domain-containing protein</fullName>
    </recommendedName>
</protein>
<keyword evidence="4 8" id="KW-0863">Zinc-finger</keyword>
<evidence type="ECO:0000256" key="8">
    <source>
        <dbReference type="PROSITE-ProRule" id="PRU00325"/>
    </source>
</evidence>
<keyword evidence="7" id="KW-0269">Exonuclease</keyword>
<evidence type="ECO:0000259" key="9">
    <source>
        <dbReference type="PROSITE" id="PS50016"/>
    </source>
</evidence>
<dbReference type="PANTHER" id="PTHR47526">
    <property type="entry name" value="ATP-DEPENDENT DNA HELICASE"/>
    <property type="match status" value="1"/>
</dbReference>
<feature type="domain" description="PHD-type" evidence="9">
    <location>
        <begin position="530"/>
        <end position="589"/>
    </location>
</feature>
<dbReference type="SUPFAM" id="SSF52980">
    <property type="entry name" value="Restriction endonuclease-like"/>
    <property type="match status" value="1"/>
</dbReference>
<dbReference type="InterPro" id="IPR001965">
    <property type="entry name" value="Znf_PHD"/>
</dbReference>
<dbReference type="InterPro" id="IPR011011">
    <property type="entry name" value="Znf_FYVE_PHD"/>
</dbReference>
<dbReference type="Proteomes" id="UP001217089">
    <property type="component" value="Unassembled WGS sequence"/>
</dbReference>
<dbReference type="PROSITE" id="PS01359">
    <property type="entry name" value="ZF_PHD_1"/>
    <property type="match status" value="1"/>
</dbReference>
<evidence type="ECO:0000256" key="2">
    <source>
        <dbReference type="ARBA" id="ARBA00022723"/>
    </source>
</evidence>
<evidence type="ECO:0000313" key="11">
    <source>
        <dbReference type="EMBL" id="KAJ8305062.1"/>
    </source>
</evidence>
<dbReference type="InterPro" id="IPR019786">
    <property type="entry name" value="Zinc_finger_PHD-type_CS"/>
</dbReference>
<dbReference type="PROSITE" id="PS50016">
    <property type="entry name" value="ZF_PHD_2"/>
    <property type="match status" value="1"/>
</dbReference>
<dbReference type="InterPro" id="IPR007527">
    <property type="entry name" value="Znf_SWIM"/>
</dbReference>
<comment type="caution">
    <text evidence="11">The sequence shown here is derived from an EMBL/GenBank/DDBJ whole genome shotgun (WGS) entry which is preliminary data.</text>
</comment>
<evidence type="ECO:0000256" key="3">
    <source>
        <dbReference type="ARBA" id="ARBA00022759"/>
    </source>
</evidence>
<evidence type="ECO:0000256" key="4">
    <source>
        <dbReference type="ARBA" id="ARBA00022771"/>
    </source>
</evidence>
<dbReference type="Pfam" id="PF00628">
    <property type="entry name" value="PHD"/>
    <property type="match status" value="1"/>
</dbReference>
<dbReference type="InterPro" id="IPR034720">
    <property type="entry name" value="Viral_alk_exo"/>
</dbReference>
<evidence type="ECO:0000259" key="10">
    <source>
        <dbReference type="PROSITE" id="PS50966"/>
    </source>
</evidence>
<dbReference type="CDD" id="cd22343">
    <property type="entry name" value="PDDEXK_lambda_exonuclease-like"/>
    <property type="match status" value="1"/>
</dbReference>
<evidence type="ECO:0000313" key="12">
    <source>
        <dbReference type="Proteomes" id="UP001217089"/>
    </source>
</evidence>
<dbReference type="PROSITE" id="PS50966">
    <property type="entry name" value="ZF_SWIM"/>
    <property type="match status" value="1"/>
</dbReference>
<reference evidence="11 12" key="1">
    <citation type="submission" date="2022-12" db="EMBL/GenBank/DDBJ databases">
        <title>Chromosome-level genome of Tegillarca granosa.</title>
        <authorList>
            <person name="Kim J."/>
        </authorList>
    </citation>
    <scope>NUCLEOTIDE SEQUENCE [LARGE SCALE GENOMIC DNA]</scope>
    <source>
        <strain evidence="11">Teg-2019</strain>
        <tissue evidence="11">Adductor muscle</tissue>
    </source>
</reference>
<keyword evidence="12" id="KW-1185">Reference proteome</keyword>
<dbReference type="SMART" id="SM00249">
    <property type="entry name" value="PHD"/>
    <property type="match status" value="1"/>
</dbReference>
<gene>
    <name evidence="11" type="ORF">KUTeg_017390</name>
</gene>
<keyword evidence="6" id="KW-0862">Zinc</keyword>
<evidence type="ECO:0008006" key="13">
    <source>
        <dbReference type="Google" id="ProtNLM"/>
    </source>
</evidence>
<evidence type="ECO:0000256" key="5">
    <source>
        <dbReference type="ARBA" id="ARBA00022801"/>
    </source>
</evidence>
<keyword evidence="1" id="KW-0540">Nuclease</keyword>